<reference evidence="5 7" key="2">
    <citation type="submission" date="2020-12" db="EMBL/GenBank/DDBJ databases">
        <title>Draft genome sequence of Halomonas pacifica strain CARE-V15.</title>
        <authorList>
            <person name="Vignesh N."/>
            <person name="Thabitha A."/>
            <person name="Saravanan R."/>
            <person name="Manigandan V."/>
        </authorList>
    </citation>
    <scope>NUCLEOTIDE SEQUENCE [LARGE SCALE GENOMIC DNA]</scope>
    <source>
        <strain evidence="5 7">CARE-V15</strain>
    </source>
</reference>
<comment type="caution">
    <text evidence="4">The sequence shown here is derived from an EMBL/GenBank/DDBJ whole genome shotgun (WGS) entry which is preliminary data.</text>
</comment>
<dbReference type="InterPro" id="IPR027417">
    <property type="entry name" value="P-loop_NTPase"/>
</dbReference>
<proteinExistence type="predicted"/>
<dbReference type="EMBL" id="JAEDAF010000001">
    <property type="protein sequence ID" value="MBH8578681.1"/>
    <property type="molecule type" value="Genomic_DNA"/>
</dbReference>
<reference evidence="4 6" key="1">
    <citation type="submission" date="2019-07" db="EMBL/GenBank/DDBJ databases">
        <title>Whole genome shotgun sequence of Halomonas pacifica NBRC 102220.</title>
        <authorList>
            <person name="Hosoyama A."/>
            <person name="Uohara A."/>
            <person name="Ohji S."/>
            <person name="Ichikawa N."/>
        </authorList>
    </citation>
    <scope>NUCLEOTIDE SEQUENCE [LARGE SCALE GENOMIC DNA]</scope>
    <source>
        <strain evidence="4 6">NBRC 102220</strain>
    </source>
</reference>
<dbReference type="PANTHER" id="PTHR13748:SF46">
    <property type="entry name" value="ZINC CHAPERONE YEIR"/>
    <property type="match status" value="1"/>
</dbReference>
<accession>A0A510X537</accession>
<dbReference type="OrthoDB" id="9808822at2"/>
<comment type="function">
    <text evidence="1">Zinc chaperone that directly transfers zinc cofactor to target proteins, thereby activating them. Zinc is transferred from the CXCC motif in the GTPase domain to the zinc binding site in target proteins in a process requiring GTP hydrolysis.</text>
</comment>
<organism evidence="4 6">
    <name type="scientific">Bisbaumannia pacifica</name>
    <dbReference type="NCBI Taxonomy" id="77098"/>
    <lineage>
        <taxon>Bacteria</taxon>
        <taxon>Pseudomonadati</taxon>
        <taxon>Pseudomonadota</taxon>
        <taxon>Gammaproteobacteria</taxon>
        <taxon>Oceanospirillales</taxon>
        <taxon>Halomonadaceae</taxon>
        <taxon>Bisbaumannia</taxon>
    </lineage>
</organism>
<dbReference type="AlphaFoldDB" id="A0A510X537"/>
<sequence length="343" mass="37846">MRIVTPIPVHVVTGFLGSGKSTLIHELLRLKPAGERWAVVVNEFGQVGIDQAMFEAGDEIIVKGVPGGCLCCQLSFVLQASLVNLLHRQRPDRLLIEPSGLGHPAGLLDLLRGEAFDGVLEVKEVIAVLDPRRLDEPRVQANATFHDQLALADGVALTLVDQASETQRLEARRHLEGLWPPKRWICEAPFGRLPASLLFDSPRRDAGHDERPAAHQALRPPAEYREAPQEEAPPEPGRPIFRRGESLGHVSLGWRWHPAAVFDLDRLSHGLGELAGDLRIKAVIHAEAGWWLYNRAEGRVSLTESAWRRDSRLELIGESGRLPETEEIEGLLEACRLTAVPGA</sequence>
<evidence type="ECO:0000256" key="2">
    <source>
        <dbReference type="SAM" id="MobiDB-lite"/>
    </source>
</evidence>
<feature type="compositionally biased region" description="Basic and acidic residues" evidence="2">
    <location>
        <begin position="201"/>
        <end position="213"/>
    </location>
</feature>
<feature type="region of interest" description="Disordered" evidence="2">
    <location>
        <begin position="201"/>
        <end position="242"/>
    </location>
</feature>
<dbReference type="CDD" id="cd03112">
    <property type="entry name" value="CobW-like"/>
    <property type="match status" value="1"/>
</dbReference>
<evidence type="ECO:0000313" key="5">
    <source>
        <dbReference type="EMBL" id="MBH8578681.1"/>
    </source>
</evidence>
<evidence type="ECO:0000313" key="4">
    <source>
        <dbReference type="EMBL" id="GEK46081.1"/>
    </source>
</evidence>
<name>A0A510X537_9GAMM</name>
<dbReference type="EMBL" id="BJUK01000003">
    <property type="protein sequence ID" value="GEK46081.1"/>
    <property type="molecule type" value="Genomic_DNA"/>
</dbReference>
<feature type="domain" description="CobW C-terminal" evidence="3">
    <location>
        <begin position="251"/>
        <end position="336"/>
    </location>
</feature>
<evidence type="ECO:0000259" key="3">
    <source>
        <dbReference type="SMART" id="SM00833"/>
    </source>
</evidence>
<dbReference type="InterPro" id="IPR051316">
    <property type="entry name" value="Zinc-reg_GTPase_activator"/>
</dbReference>
<dbReference type="Gene3D" id="3.40.50.300">
    <property type="entry name" value="P-loop containing nucleotide triphosphate hydrolases"/>
    <property type="match status" value="1"/>
</dbReference>
<dbReference type="Pfam" id="PF07683">
    <property type="entry name" value="CobW_C"/>
    <property type="match status" value="1"/>
</dbReference>
<dbReference type="InterPro" id="IPR011629">
    <property type="entry name" value="CobW-like_C"/>
</dbReference>
<dbReference type="GO" id="GO:0005737">
    <property type="term" value="C:cytoplasm"/>
    <property type="evidence" value="ECO:0007669"/>
    <property type="project" value="TreeGrafter"/>
</dbReference>
<dbReference type="SMART" id="SM00833">
    <property type="entry name" value="CobW_C"/>
    <property type="match status" value="1"/>
</dbReference>
<evidence type="ECO:0000313" key="7">
    <source>
        <dbReference type="Proteomes" id="UP000651738"/>
    </source>
</evidence>
<keyword evidence="6" id="KW-1185">Reference proteome</keyword>
<gene>
    <name evidence="4" type="ORF">HPA02_03640</name>
    <name evidence="5" type="ORF">I7V36_01120</name>
</gene>
<protein>
    <submittedName>
        <fullName evidence="4">Cobalamin biosynthesis protein CobW</fullName>
    </submittedName>
    <submittedName>
        <fullName evidence="5">GTP-binding protein</fullName>
    </submittedName>
</protein>
<dbReference type="Proteomes" id="UP000651738">
    <property type="component" value="Unassembled WGS sequence"/>
</dbReference>
<evidence type="ECO:0000313" key="6">
    <source>
        <dbReference type="Proteomes" id="UP000321275"/>
    </source>
</evidence>
<dbReference type="SUPFAM" id="SSF52540">
    <property type="entry name" value="P-loop containing nucleoside triphosphate hydrolases"/>
    <property type="match status" value="1"/>
</dbReference>
<evidence type="ECO:0000256" key="1">
    <source>
        <dbReference type="ARBA" id="ARBA00045658"/>
    </source>
</evidence>
<dbReference type="Pfam" id="PF02492">
    <property type="entry name" value="cobW"/>
    <property type="match status" value="1"/>
</dbReference>
<dbReference type="Proteomes" id="UP000321275">
    <property type="component" value="Unassembled WGS sequence"/>
</dbReference>
<dbReference type="RefSeq" id="WP_146801314.1">
    <property type="nucleotide sequence ID" value="NZ_BJUK01000003.1"/>
</dbReference>
<dbReference type="PANTHER" id="PTHR13748">
    <property type="entry name" value="COBW-RELATED"/>
    <property type="match status" value="1"/>
</dbReference>
<dbReference type="InterPro" id="IPR003495">
    <property type="entry name" value="CobW/HypB/UreG_nucleotide-bd"/>
</dbReference>